<keyword evidence="2" id="KW-1185">Reference proteome</keyword>
<dbReference type="EMBL" id="CADEAL010000303">
    <property type="protein sequence ID" value="CAB1418077.1"/>
    <property type="molecule type" value="Genomic_DNA"/>
</dbReference>
<dbReference type="Proteomes" id="UP001153269">
    <property type="component" value="Unassembled WGS sequence"/>
</dbReference>
<reference evidence="1" key="1">
    <citation type="submission" date="2020-03" db="EMBL/GenBank/DDBJ databases">
        <authorList>
            <person name="Weist P."/>
        </authorList>
    </citation>
    <scope>NUCLEOTIDE SEQUENCE</scope>
</reference>
<accession>A0A9N7TSP7</accession>
<evidence type="ECO:0008006" key="3">
    <source>
        <dbReference type="Google" id="ProtNLM"/>
    </source>
</evidence>
<dbReference type="AlphaFoldDB" id="A0A9N7TSP7"/>
<protein>
    <recommendedName>
        <fullName evidence="3">Reverse transcriptase domain-containing protein</fullName>
    </recommendedName>
</protein>
<evidence type="ECO:0000313" key="2">
    <source>
        <dbReference type="Proteomes" id="UP001153269"/>
    </source>
</evidence>
<comment type="caution">
    <text evidence="1">The sequence shown here is derived from an EMBL/GenBank/DDBJ whole genome shotgun (WGS) entry which is preliminary data.</text>
</comment>
<proteinExistence type="predicted"/>
<organism evidence="1 2">
    <name type="scientific">Pleuronectes platessa</name>
    <name type="common">European plaice</name>
    <dbReference type="NCBI Taxonomy" id="8262"/>
    <lineage>
        <taxon>Eukaryota</taxon>
        <taxon>Metazoa</taxon>
        <taxon>Chordata</taxon>
        <taxon>Craniata</taxon>
        <taxon>Vertebrata</taxon>
        <taxon>Euteleostomi</taxon>
        <taxon>Actinopterygii</taxon>
        <taxon>Neopterygii</taxon>
        <taxon>Teleostei</taxon>
        <taxon>Neoteleostei</taxon>
        <taxon>Acanthomorphata</taxon>
        <taxon>Carangaria</taxon>
        <taxon>Pleuronectiformes</taxon>
        <taxon>Pleuronectoidei</taxon>
        <taxon>Pleuronectidae</taxon>
        <taxon>Pleuronectes</taxon>
    </lineage>
</organism>
<name>A0A9N7TSP7_PLEPL</name>
<sequence length="138" mass="14739">MSTPAPVAARPPVWTVAITHDGAGPQAGTQLAGQTSRHLSGVSAAIALKSPDACSDLLLDTRGPGAPVVSFIRQGYVPLSPLMFVKYMHGMLKRCRGLDAVQLDDIKVASRLFADDVVILPLSDRHLHCAPEWFTARV</sequence>
<evidence type="ECO:0000313" key="1">
    <source>
        <dbReference type="EMBL" id="CAB1418077.1"/>
    </source>
</evidence>
<gene>
    <name evidence="1" type="ORF">PLEPLA_LOCUS5899</name>
</gene>